<dbReference type="GO" id="GO:0008270">
    <property type="term" value="F:zinc ion binding"/>
    <property type="evidence" value="ECO:0007669"/>
    <property type="project" value="InterPro"/>
</dbReference>
<feature type="region of interest" description="Disordered" evidence="2">
    <location>
        <begin position="191"/>
        <end position="270"/>
    </location>
</feature>
<feature type="region of interest" description="Disordered" evidence="2">
    <location>
        <begin position="947"/>
        <end position="970"/>
    </location>
</feature>
<feature type="compositionally biased region" description="Polar residues" evidence="2">
    <location>
        <begin position="1031"/>
        <end position="1063"/>
    </location>
</feature>
<feature type="compositionally biased region" description="Polar residues" evidence="2">
    <location>
        <begin position="961"/>
        <end position="970"/>
    </location>
</feature>
<reference evidence="4" key="1">
    <citation type="submission" date="2018-07" db="EMBL/GenBank/DDBJ databases">
        <title>Annotation of Aphanomyces astaci genome assembly.</title>
        <authorList>
            <person name="Studholme D.J."/>
        </authorList>
    </citation>
    <scope>NUCLEOTIDE SEQUENCE [LARGE SCALE GENOMIC DNA]</scope>
    <source>
        <strain evidence="4">Pc</strain>
    </source>
</reference>
<dbReference type="SUPFAM" id="SSF53098">
    <property type="entry name" value="Ribonuclease H-like"/>
    <property type="match status" value="1"/>
</dbReference>
<dbReference type="GO" id="GO:0006508">
    <property type="term" value="P:proteolysis"/>
    <property type="evidence" value="ECO:0007669"/>
    <property type="project" value="UniProtKB-KW"/>
</dbReference>
<dbReference type="GO" id="GO:0015074">
    <property type="term" value="P:DNA integration"/>
    <property type="evidence" value="ECO:0007669"/>
    <property type="project" value="InterPro"/>
</dbReference>
<dbReference type="SMART" id="SM00343">
    <property type="entry name" value="ZnF_C2HC"/>
    <property type="match status" value="1"/>
</dbReference>
<dbReference type="PROSITE" id="PS50994">
    <property type="entry name" value="INTEGRASE"/>
    <property type="match status" value="1"/>
</dbReference>
<comment type="caution">
    <text evidence="4">The sequence shown here is derived from an EMBL/GenBank/DDBJ whole genome shotgun (WGS) entry which is preliminary data.</text>
</comment>
<dbReference type="PANTHER" id="PTHR42648">
    <property type="entry name" value="TRANSPOSASE, PUTATIVE-RELATED"/>
    <property type="match status" value="1"/>
</dbReference>
<dbReference type="Proteomes" id="UP000284702">
    <property type="component" value="Unassembled WGS sequence"/>
</dbReference>
<dbReference type="InterPro" id="IPR001584">
    <property type="entry name" value="Integrase_cat-core"/>
</dbReference>
<gene>
    <name evidence="4" type="ORF">B5M09_011532</name>
</gene>
<dbReference type="InterPro" id="IPR036397">
    <property type="entry name" value="RNaseH_sf"/>
</dbReference>
<dbReference type="Gene3D" id="3.30.420.10">
    <property type="entry name" value="Ribonuclease H-like superfamily/Ribonuclease H"/>
    <property type="match status" value="1"/>
</dbReference>
<feature type="compositionally biased region" description="Low complexity" evidence="2">
    <location>
        <begin position="1013"/>
        <end position="1023"/>
    </location>
</feature>
<evidence type="ECO:0000259" key="3">
    <source>
        <dbReference type="PROSITE" id="PS50994"/>
    </source>
</evidence>
<dbReference type="InterPro" id="IPR012337">
    <property type="entry name" value="RNaseH-like_sf"/>
</dbReference>
<dbReference type="InterPro" id="IPR054722">
    <property type="entry name" value="PolX-like_BBD"/>
</dbReference>
<dbReference type="Gene3D" id="4.10.60.10">
    <property type="entry name" value="Zinc finger, CCHC-type"/>
    <property type="match status" value="1"/>
</dbReference>
<feature type="domain" description="Integrase catalytic" evidence="3">
    <location>
        <begin position="705"/>
        <end position="873"/>
    </location>
</feature>
<dbReference type="GO" id="GO:0003676">
    <property type="term" value="F:nucleic acid binding"/>
    <property type="evidence" value="ECO:0007669"/>
    <property type="project" value="InterPro"/>
</dbReference>
<proteinExistence type="predicted"/>
<feature type="non-terminal residue" evidence="4">
    <location>
        <position position="1257"/>
    </location>
</feature>
<keyword evidence="5" id="KW-1185">Reference proteome</keyword>
<dbReference type="InterPro" id="IPR001878">
    <property type="entry name" value="Znf_CCHC"/>
</dbReference>
<accession>A0A425DF63</accession>
<keyword evidence="1" id="KW-0378">Hydrolase</keyword>
<evidence type="ECO:0000313" key="5">
    <source>
        <dbReference type="Proteomes" id="UP000284702"/>
    </source>
</evidence>
<dbReference type="InterPro" id="IPR039537">
    <property type="entry name" value="Retrotran_Ty1/copia-like"/>
</dbReference>
<dbReference type="PANTHER" id="PTHR42648:SF24">
    <property type="entry name" value="INTEGRASE CATALYTIC DOMAIN-CONTAINING PROTEIN"/>
    <property type="match status" value="1"/>
</dbReference>
<dbReference type="Pfam" id="PF00665">
    <property type="entry name" value="rve"/>
    <property type="match status" value="1"/>
</dbReference>
<dbReference type="VEuPathDB" id="FungiDB:H257_17769"/>
<evidence type="ECO:0000256" key="2">
    <source>
        <dbReference type="SAM" id="MobiDB-lite"/>
    </source>
</evidence>
<dbReference type="Pfam" id="PF14223">
    <property type="entry name" value="Retrotran_gag_2"/>
    <property type="match status" value="1"/>
</dbReference>
<organism evidence="4 5">
    <name type="scientific">Aphanomyces astaci</name>
    <name type="common">Crayfish plague agent</name>
    <dbReference type="NCBI Taxonomy" id="112090"/>
    <lineage>
        <taxon>Eukaryota</taxon>
        <taxon>Sar</taxon>
        <taxon>Stramenopiles</taxon>
        <taxon>Oomycota</taxon>
        <taxon>Saprolegniomycetes</taxon>
        <taxon>Saprolegniales</taxon>
        <taxon>Verrucalvaceae</taxon>
        <taxon>Aphanomyces</taxon>
    </lineage>
</organism>
<evidence type="ECO:0000313" key="4">
    <source>
        <dbReference type="EMBL" id="RQM27931.1"/>
    </source>
</evidence>
<name>A0A425DF63_APHAT</name>
<feature type="region of interest" description="Disordered" evidence="2">
    <location>
        <begin position="1007"/>
        <end position="1078"/>
    </location>
</feature>
<dbReference type="InterPro" id="IPR057670">
    <property type="entry name" value="SH3_retrovirus"/>
</dbReference>
<keyword evidence="1" id="KW-0645">Protease</keyword>
<dbReference type="SUPFAM" id="SSF57756">
    <property type="entry name" value="Retrovirus zinc finger-like domains"/>
    <property type="match status" value="1"/>
</dbReference>
<protein>
    <recommendedName>
        <fullName evidence="3">Integrase catalytic domain-containing protein</fullName>
    </recommendedName>
</protein>
<feature type="compositionally biased region" description="Basic and acidic residues" evidence="2">
    <location>
        <begin position="238"/>
        <end position="269"/>
    </location>
</feature>
<dbReference type="GO" id="GO:0008233">
    <property type="term" value="F:peptidase activity"/>
    <property type="evidence" value="ECO:0007669"/>
    <property type="project" value="UniProtKB-KW"/>
</dbReference>
<dbReference type="Pfam" id="PF25597">
    <property type="entry name" value="SH3_retrovirus"/>
    <property type="match status" value="1"/>
</dbReference>
<dbReference type="AlphaFoldDB" id="A0A425DF63"/>
<dbReference type="InterPro" id="IPR036875">
    <property type="entry name" value="Znf_CCHC_sf"/>
</dbReference>
<dbReference type="EMBL" id="MZMZ02001920">
    <property type="protein sequence ID" value="RQM27931.1"/>
    <property type="molecule type" value="Genomic_DNA"/>
</dbReference>
<dbReference type="Pfam" id="PF22936">
    <property type="entry name" value="Pol_BBD"/>
    <property type="match status" value="1"/>
</dbReference>
<sequence length="1257" mass="139225">MKLNEHNYRDWKTYFQGRLMAKGILDQLTARPTNPPDLDDQKAFGILIETIEAGQCRHVEGAANVKTAYEALAIHHRPTTKIDRIQVAMEWARLSWDMRQETLPDFIHRFQTLVKRLHEVGATETESNQVVKLLALMPWDFRHIVDRLSNGLDHDQTVTKTKIALEAEWKAAVRNGAIKLPRGHANEDRALYAEGGRGNNTASGRRGQGSRGRGRGRSANRKGPSGHNGTKSGTCHYCRKEGHWQSECRKKAREDGNPSGKKEPKEDHSNAAVFMFSAVETGQDMQNMDEEGKGDSYLMEDSLPAIHPIPTPATAVPSNQDEFDRVEFVKPEEYVDRAWHPSMRPRRMVTIKGVPYMANFMSRDDLAVLATKPIPDPATIKVFPGWVISRYTVMAYDMRAVRTPHIREMIINDSYLPWLGDDAYETYINDAPFAPFDDPELIRTLRMSMDVHQRHRGLASTASPTTDVTTTSTNPLITAAAASMAANQHDASGDATTSDTATDEAYTASDGAHVAIKHRIIVDSGASTHMTGAATHLYDTRNCHRQVIVANGGVTIATTIGKLNITTPTSKVLTLTDVLLIDGMGTTLMSIPALMRANKAVKVEFHNDMCTILHSNVPVARATMNQNQRLYVLDGTFTRDHANLTVDDTATLWHHRIGHLPLDALRTCAKAGLGLPPQLRDMAHPCMDCPRAKMHRVTVAKQGTRTFLPGECWHSDTKGPLPTMSAGGCRYYTVYVDDNTGFKIVRFVSSTGAADQQSNLEAILAYSERQTGRKVKVFRSDGGPEYSSRALDDLLQSMGIKHESSSAGNQWQNGVAERAHRTLMEMALAMLAHANMPNRWWAEAVNTAAFICNRVLQTTKCVKTPLELFCGHVPTLNNMWVFGCKCFKLVKQPERRNKLAPKATLCIMMGYMDSMKAYKLYDVEEHKMTHGVHVTFMESEFFGDSSLPDSIDNGDDDDDANTTPNSGGHTTTLVHRAMQAAPTYLESAVNTVRRVVDNAVDAILPADTPVDTPPTHLAPTTAPRRLVNPTPHHSNTRPTTSHFRQAPTTAPAAVNTSSASTRPSYFKPPHMRSGPNDTGRLKHPDQFRNEMNAARRQALAASPSFATPSPDPSRHLAFDSEHLLPKCIPKPNPRYASMALAEVALDADLEGYQYDYDSFMGENTVTYRVDGVEYACAAVQVHPSGHEFEKHCKKQIASLGWAQSAHDPCVFTRGQGNDLEILGTYVDDFIVAAPTQEKMDKIMTTLAAKIELKRQGP</sequence>
<evidence type="ECO:0000256" key="1">
    <source>
        <dbReference type="ARBA" id="ARBA00022670"/>
    </source>
</evidence>